<keyword evidence="4" id="KW-1185">Reference proteome</keyword>
<evidence type="ECO:0000313" key="3">
    <source>
        <dbReference type="EMBL" id="RLV62733.1"/>
    </source>
</evidence>
<reference evidence="2" key="2">
    <citation type="submission" date="2018-08" db="EMBL/GenBank/DDBJ databases">
        <authorList>
            <person name="Sabatino S.J."/>
        </authorList>
    </citation>
    <scope>NUCLEOTIDE SEQUENCE</scope>
    <source>
        <strain evidence="2">Red01</strain>
        <tissue evidence="2">Muscle</tissue>
    </source>
</reference>
<dbReference type="InterPro" id="IPR001128">
    <property type="entry name" value="Cyt_P450"/>
</dbReference>
<comment type="caution">
    <text evidence="2">The sequence shown here is derived from an EMBL/GenBank/DDBJ whole genome shotgun (WGS) entry which is preliminary data.</text>
</comment>
<organism evidence="2 4">
    <name type="scientific">Chloebia gouldiae</name>
    <name type="common">Gouldian finch</name>
    <name type="synonym">Erythrura gouldiae</name>
    <dbReference type="NCBI Taxonomy" id="44316"/>
    <lineage>
        <taxon>Eukaryota</taxon>
        <taxon>Metazoa</taxon>
        <taxon>Chordata</taxon>
        <taxon>Craniata</taxon>
        <taxon>Vertebrata</taxon>
        <taxon>Euteleostomi</taxon>
        <taxon>Archelosauria</taxon>
        <taxon>Archosauria</taxon>
        <taxon>Dinosauria</taxon>
        <taxon>Saurischia</taxon>
        <taxon>Theropoda</taxon>
        <taxon>Coelurosauria</taxon>
        <taxon>Aves</taxon>
        <taxon>Neognathae</taxon>
        <taxon>Neoaves</taxon>
        <taxon>Telluraves</taxon>
        <taxon>Australaves</taxon>
        <taxon>Passeriformes</taxon>
        <taxon>Passeroidea</taxon>
        <taxon>Passeridae</taxon>
        <taxon>Chloebia</taxon>
    </lineage>
</organism>
<reference evidence="2 4" key="1">
    <citation type="journal article" date="2018" name="Proc. R. Soc. B">
        <title>A non-coding region near Follistatin controls head colour polymorphism in the Gouldian finch.</title>
        <authorList>
            <person name="Toomey M.B."/>
            <person name="Marques C.I."/>
            <person name="Andrade P."/>
            <person name="Araujo P.M."/>
            <person name="Sabatino S."/>
            <person name="Gazda M.A."/>
            <person name="Afonso S."/>
            <person name="Lopes R.J."/>
            <person name="Corbo J.C."/>
            <person name="Carneiro M."/>
        </authorList>
    </citation>
    <scope>NUCLEOTIDE SEQUENCE [LARGE SCALE GENOMIC DNA]</scope>
    <source>
        <strain evidence="2">Red01</strain>
        <tissue evidence="2">Muscle</tissue>
    </source>
</reference>
<evidence type="ECO:0000313" key="4">
    <source>
        <dbReference type="Proteomes" id="UP000276834"/>
    </source>
</evidence>
<sequence length="210" mass="22576">MVVKGMVVAMEGLAIEASRMLMAMEGLAIEASRMLAAMGWWSWAALTIELVASGMVAIDQWAQDENGHTLLDEDIAAEAETFMFEGGHELPGATGQEPLVSPHSPNVPIGHDTTATPGAMPPGGPGAPGWPGHCRHRMVRFTWLGDTMPAPLVPREDLSQMPFTTMCIKESLRLHPPVTADIPLRDGRVIPKGMAWSGCPQCHHPLICCP</sequence>
<name>A0A3L8Q6R2_CHLGU</name>
<dbReference type="SUPFAM" id="SSF48264">
    <property type="entry name" value="Cytochrome P450"/>
    <property type="match status" value="1"/>
</dbReference>
<dbReference type="PANTHER" id="PTHR24291:SF210">
    <property type="entry name" value="CYTOCHROME P450 FAMILY 4 SUBFAMILY F MEMBER 11"/>
    <property type="match status" value="1"/>
</dbReference>
<dbReference type="InterPro" id="IPR036396">
    <property type="entry name" value="Cyt_P450_sf"/>
</dbReference>
<dbReference type="GO" id="GO:0020037">
    <property type="term" value="F:heme binding"/>
    <property type="evidence" value="ECO:0007669"/>
    <property type="project" value="InterPro"/>
</dbReference>
<dbReference type="InterPro" id="IPR050196">
    <property type="entry name" value="Cytochrome_P450_Monoox"/>
</dbReference>
<dbReference type="EMBL" id="QUSF01005537">
    <property type="protein sequence ID" value="RLV62732.1"/>
    <property type="molecule type" value="Genomic_DNA"/>
</dbReference>
<evidence type="ECO:0000313" key="2">
    <source>
        <dbReference type="EMBL" id="RLV62732.1"/>
    </source>
</evidence>
<evidence type="ECO:0000256" key="1">
    <source>
        <dbReference type="ARBA" id="ARBA00010617"/>
    </source>
</evidence>
<dbReference type="GO" id="GO:0004497">
    <property type="term" value="F:monooxygenase activity"/>
    <property type="evidence" value="ECO:0007669"/>
    <property type="project" value="InterPro"/>
</dbReference>
<dbReference type="OrthoDB" id="1470350at2759"/>
<proteinExistence type="inferred from homology"/>
<dbReference type="EMBL" id="QUSF01005536">
    <property type="protein sequence ID" value="RLV62733.1"/>
    <property type="molecule type" value="Genomic_DNA"/>
</dbReference>
<dbReference type="PANTHER" id="PTHR24291">
    <property type="entry name" value="CYTOCHROME P450 FAMILY 4"/>
    <property type="match status" value="1"/>
</dbReference>
<dbReference type="STRING" id="44316.ENSEGOP00005021896"/>
<protein>
    <submittedName>
        <fullName evidence="2">Uncharacterized protein</fullName>
    </submittedName>
</protein>
<dbReference type="Pfam" id="PF00067">
    <property type="entry name" value="p450"/>
    <property type="match status" value="1"/>
</dbReference>
<dbReference type="Proteomes" id="UP000276834">
    <property type="component" value="Unassembled WGS sequence"/>
</dbReference>
<comment type="similarity">
    <text evidence="1">Belongs to the cytochrome P450 family.</text>
</comment>
<dbReference type="GO" id="GO:0016705">
    <property type="term" value="F:oxidoreductase activity, acting on paired donors, with incorporation or reduction of molecular oxygen"/>
    <property type="evidence" value="ECO:0007669"/>
    <property type="project" value="InterPro"/>
</dbReference>
<dbReference type="Gene3D" id="1.10.630.10">
    <property type="entry name" value="Cytochrome P450"/>
    <property type="match status" value="1"/>
</dbReference>
<dbReference type="AlphaFoldDB" id="A0A3L8Q6R2"/>
<accession>A0A3L8Q6R2</accession>
<dbReference type="GO" id="GO:0005506">
    <property type="term" value="F:iron ion binding"/>
    <property type="evidence" value="ECO:0007669"/>
    <property type="project" value="InterPro"/>
</dbReference>
<gene>
    <name evidence="2" type="ORF">DV515_00019000</name>
    <name evidence="3" type="ORF">DV515_00019003</name>
</gene>